<evidence type="ECO:0000313" key="8">
    <source>
        <dbReference type="Proteomes" id="UP000199182"/>
    </source>
</evidence>
<evidence type="ECO:0000256" key="2">
    <source>
        <dbReference type="ARBA" id="ARBA00022475"/>
    </source>
</evidence>
<feature type="transmembrane region" description="Helical" evidence="6">
    <location>
        <begin position="76"/>
        <end position="95"/>
    </location>
</feature>
<gene>
    <name evidence="7" type="ORF">SAMN05192585_13511</name>
</gene>
<evidence type="ECO:0000256" key="1">
    <source>
        <dbReference type="ARBA" id="ARBA00004651"/>
    </source>
</evidence>
<feature type="transmembrane region" description="Helical" evidence="6">
    <location>
        <begin position="411"/>
        <end position="434"/>
    </location>
</feature>
<evidence type="ECO:0000256" key="5">
    <source>
        <dbReference type="ARBA" id="ARBA00023136"/>
    </source>
</evidence>
<feature type="transmembrane region" description="Helical" evidence="6">
    <location>
        <begin position="351"/>
        <end position="372"/>
    </location>
</feature>
<dbReference type="InterPro" id="IPR024923">
    <property type="entry name" value="PG_synth_SpoVB"/>
</dbReference>
<dbReference type="PANTHER" id="PTHR30250:SF21">
    <property type="entry name" value="LIPID II FLIPPASE MURJ"/>
    <property type="match status" value="1"/>
</dbReference>
<feature type="transmembrane region" description="Helical" evidence="6">
    <location>
        <begin position="173"/>
        <end position="196"/>
    </location>
</feature>
<comment type="subcellular location">
    <subcellularLocation>
        <location evidence="1">Cell membrane</location>
        <topology evidence="1">Multi-pass membrane protein</topology>
    </subcellularLocation>
</comment>
<feature type="transmembrane region" description="Helical" evidence="6">
    <location>
        <begin position="274"/>
        <end position="299"/>
    </location>
</feature>
<dbReference type="PIRSF" id="PIRSF038958">
    <property type="entry name" value="PG_synth_SpoVB"/>
    <property type="match status" value="1"/>
</dbReference>
<name>A0A1H0EQ01_9FIRM</name>
<dbReference type="Proteomes" id="UP000199182">
    <property type="component" value="Unassembled WGS sequence"/>
</dbReference>
<dbReference type="InterPro" id="IPR050833">
    <property type="entry name" value="Poly_Biosynth_Transport"/>
</dbReference>
<feature type="transmembrane region" description="Helical" evidence="6">
    <location>
        <begin position="228"/>
        <end position="254"/>
    </location>
</feature>
<evidence type="ECO:0000256" key="6">
    <source>
        <dbReference type="SAM" id="Phobius"/>
    </source>
</evidence>
<keyword evidence="4 6" id="KW-1133">Transmembrane helix</keyword>
<dbReference type="InterPro" id="IPR002797">
    <property type="entry name" value="Polysacc_synth"/>
</dbReference>
<protein>
    <submittedName>
        <fullName evidence="7">Stage V sporulation protein B</fullName>
    </submittedName>
</protein>
<dbReference type="AlphaFoldDB" id="A0A1H0EQ01"/>
<feature type="transmembrane region" description="Helical" evidence="6">
    <location>
        <begin position="446"/>
        <end position="465"/>
    </location>
</feature>
<feature type="transmembrane region" description="Helical" evidence="6">
    <location>
        <begin position="150"/>
        <end position="167"/>
    </location>
</feature>
<dbReference type="PANTHER" id="PTHR30250">
    <property type="entry name" value="PST FAMILY PREDICTED COLANIC ACID TRANSPORTER"/>
    <property type="match status" value="1"/>
</dbReference>
<feature type="transmembrane region" description="Helical" evidence="6">
    <location>
        <begin position="384"/>
        <end position="405"/>
    </location>
</feature>
<keyword evidence="5 6" id="KW-0472">Membrane</keyword>
<dbReference type="EMBL" id="FNID01000035">
    <property type="protein sequence ID" value="SDN84428.1"/>
    <property type="molecule type" value="Genomic_DNA"/>
</dbReference>
<accession>A0A1H0EQ01</accession>
<dbReference type="GO" id="GO:0005886">
    <property type="term" value="C:plasma membrane"/>
    <property type="evidence" value="ECO:0007669"/>
    <property type="project" value="UniProtKB-SubCell"/>
</dbReference>
<dbReference type="STRING" id="258515.SAMN05192585_13511"/>
<keyword evidence="2" id="KW-1003">Cell membrane</keyword>
<evidence type="ECO:0000256" key="4">
    <source>
        <dbReference type="ARBA" id="ARBA00022989"/>
    </source>
</evidence>
<keyword evidence="8" id="KW-1185">Reference proteome</keyword>
<proteinExistence type="predicted"/>
<dbReference type="Pfam" id="PF01943">
    <property type="entry name" value="Polysacc_synt"/>
    <property type="match status" value="1"/>
</dbReference>
<feature type="transmembrane region" description="Helical" evidence="6">
    <location>
        <begin position="320"/>
        <end position="339"/>
    </location>
</feature>
<feature type="transmembrane region" description="Helical" evidence="6">
    <location>
        <begin position="471"/>
        <end position="491"/>
    </location>
</feature>
<evidence type="ECO:0000313" key="7">
    <source>
        <dbReference type="EMBL" id="SDN84428.1"/>
    </source>
</evidence>
<reference evidence="7 8" key="1">
    <citation type="submission" date="2016-10" db="EMBL/GenBank/DDBJ databases">
        <authorList>
            <person name="de Groot N.N."/>
        </authorList>
    </citation>
    <scope>NUCLEOTIDE SEQUENCE [LARGE SCALE GENOMIC DNA]</scope>
    <source>
        <strain evidence="7 8">CGMCC 1.5012</strain>
    </source>
</reference>
<feature type="transmembrane region" description="Helical" evidence="6">
    <location>
        <begin position="107"/>
        <end position="129"/>
    </location>
</feature>
<keyword evidence="3 6" id="KW-0812">Transmembrane</keyword>
<sequence length="508" mass="54941">MFTASSVGLQLLGFIYRIALSRLIGAEGMGVYGLVMPVYSVVQSFALWGLTLALTKESAKYEALNNPKASATAVRTAILLYLLQFAIIAVPIFMWSKPIAANILGDFRTRAALLILLPCMCLTGIENLFKAHFQGIRYIYPPIVSELCEQLIRMGAVLGLLILFAGASPGVAAALIVTGMLVSEVFSSTFLSLWYLIRKRCLKKRDCLAYSAKLEEWKGKPQADIPKTLFAAALPVSFAGLLNNLLASATTVILPRRLMLAGLSQTQALSDFGIMTGMTMPLLMMPAAFIFPLTAVLVPKLAEACALKNAEDVRRKAAKGIHTTGIIAFAACAVLLPLGKEIAQLLYNEPAAGNFMAPLTAAAFFTYYQVVTGSILNGVGRQKLSSLSIVLCSVIHILFTWFAAAAPGVGMWGYVIGDLVSALFGAAFNTFFIVRTTGLSLRVHNWFIKPLLSFLAAVFAARISILLLGTFTAAFSIILSAAICLAVYFITLRFQGISLRRYIQTIRE</sequence>
<organism evidence="7 8">
    <name type="scientific">Acetanaerobacterium elongatum</name>
    <dbReference type="NCBI Taxonomy" id="258515"/>
    <lineage>
        <taxon>Bacteria</taxon>
        <taxon>Bacillati</taxon>
        <taxon>Bacillota</taxon>
        <taxon>Clostridia</taxon>
        <taxon>Eubacteriales</taxon>
        <taxon>Oscillospiraceae</taxon>
        <taxon>Acetanaerobacterium</taxon>
    </lineage>
</organism>
<evidence type="ECO:0000256" key="3">
    <source>
        <dbReference type="ARBA" id="ARBA00022692"/>
    </source>
</evidence>
<feature type="transmembrane region" description="Helical" evidence="6">
    <location>
        <begin position="31"/>
        <end position="55"/>
    </location>
</feature>